<dbReference type="EMBL" id="CAJPEX010000154">
    <property type="protein sequence ID" value="CAG0913794.1"/>
    <property type="molecule type" value="Genomic_DNA"/>
</dbReference>
<comment type="subunit">
    <text evidence="2 5">Heterohexamer of two PFD-alpha type and four PFD-beta type subunits.</text>
</comment>
<proteinExistence type="inferred from homology"/>
<dbReference type="InterPro" id="IPR009053">
    <property type="entry name" value="Prefoldin"/>
</dbReference>
<gene>
    <name evidence="7" type="ORF">NMOB1V02_LOCUS1517</name>
</gene>
<sequence length="146" mass="16543">MRHFEIKHISGIMSSSVQSDSDVHISRIDQTKINEFARMNARLNDLKELIKVKENDLRNLEDAVDEIALLDDADPVPYSYGEIFVSCSLDEANGLLEKDKSRLTDELKLMKSEAGSLLETMSDLKTHLYAKFGDNINLEPDPEDDD</sequence>
<reference evidence="7" key="1">
    <citation type="submission" date="2020-11" db="EMBL/GenBank/DDBJ databases">
        <authorList>
            <person name="Tran Van P."/>
        </authorList>
    </citation>
    <scope>NUCLEOTIDE SEQUENCE</scope>
</reference>
<feature type="coiled-coil region" evidence="6">
    <location>
        <begin position="36"/>
        <end position="113"/>
    </location>
</feature>
<comment type="similarity">
    <text evidence="1 5">Belongs to the prefoldin subunit beta family.</text>
</comment>
<evidence type="ECO:0000256" key="1">
    <source>
        <dbReference type="ARBA" id="ARBA00008045"/>
    </source>
</evidence>
<accession>A0A7R9BEC0</accession>
<evidence type="ECO:0000256" key="6">
    <source>
        <dbReference type="SAM" id="Coils"/>
    </source>
</evidence>
<dbReference type="OrthoDB" id="10250441at2759"/>
<dbReference type="EMBL" id="OA882191">
    <property type="protein sequence ID" value="CAD7273642.1"/>
    <property type="molecule type" value="Genomic_DNA"/>
</dbReference>
<keyword evidence="3 5" id="KW-0143">Chaperone</keyword>
<dbReference type="FunFam" id="1.10.287.370:FF:000005">
    <property type="entry name" value="Prefoldin subunit 4"/>
    <property type="match status" value="1"/>
</dbReference>
<dbReference type="InterPro" id="IPR002777">
    <property type="entry name" value="PFD_beta-like"/>
</dbReference>
<dbReference type="PANTHER" id="PTHR21100:SF9">
    <property type="entry name" value="PREFOLDIN SUBUNIT 4"/>
    <property type="match status" value="1"/>
</dbReference>
<dbReference type="Pfam" id="PF01920">
    <property type="entry name" value="Prefoldin_2"/>
    <property type="match status" value="1"/>
</dbReference>
<dbReference type="GO" id="GO:0005737">
    <property type="term" value="C:cytoplasm"/>
    <property type="evidence" value="ECO:0007669"/>
    <property type="project" value="TreeGrafter"/>
</dbReference>
<name>A0A7R9BEC0_9CRUS</name>
<dbReference type="CDD" id="cd23165">
    <property type="entry name" value="Prefoldin_4"/>
    <property type="match status" value="1"/>
</dbReference>
<dbReference type="GO" id="GO:0016272">
    <property type="term" value="C:prefoldin complex"/>
    <property type="evidence" value="ECO:0007669"/>
    <property type="project" value="UniProtKB-UniRule"/>
</dbReference>
<dbReference type="GO" id="GO:0051082">
    <property type="term" value="F:unfolded protein binding"/>
    <property type="evidence" value="ECO:0007669"/>
    <property type="project" value="InterPro"/>
</dbReference>
<organism evidence="7">
    <name type="scientific">Notodromas monacha</name>
    <dbReference type="NCBI Taxonomy" id="399045"/>
    <lineage>
        <taxon>Eukaryota</taxon>
        <taxon>Metazoa</taxon>
        <taxon>Ecdysozoa</taxon>
        <taxon>Arthropoda</taxon>
        <taxon>Crustacea</taxon>
        <taxon>Oligostraca</taxon>
        <taxon>Ostracoda</taxon>
        <taxon>Podocopa</taxon>
        <taxon>Podocopida</taxon>
        <taxon>Cypridocopina</taxon>
        <taxon>Cypridoidea</taxon>
        <taxon>Cyprididae</taxon>
        <taxon>Notodromas</taxon>
    </lineage>
</organism>
<dbReference type="PANTHER" id="PTHR21100">
    <property type="entry name" value="PREFOLDIN SUBUNIT 4"/>
    <property type="match status" value="1"/>
</dbReference>
<comment type="function">
    <text evidence="4 5">Binds specifically to cytosolic chaperonin (c-CPN) and transfers target proteins to it. Binds to nascent polypeptide chain and promotes folding in an environment in which there are many competing pathways for nonnative proteins.</text>
</comment>
<keyword evidence="6" id="KW-0175">Coiled coil</keyword>
<dbReference type="Gene3D" id="1.10.287.370">
    <property type="match status" value="1"/>
</dbReference>
<evidence type="ECO:0000256" key="4">
    <source>
        <dbReference type="ARBA" id="ARBA00024667"/>
    </source>
</evidence>
<dbReference type="SUPFAM" id="SSF46579">
    <property type="entry name" value="Prefoldin"/>
    <property type="match status" value="1"/>
</dbReference>
<dbReference type="InterPro" id="IPR016661">
    <property type="entry name" value="PFDN4"/>
</dbReference>
<protein>
    <recommendedName>
        <fullName evidence="5">Prefoldin subunit 4</fullName>
    </recommendedName>
</protein>
<evidence type="ECO:0000256" key="2">
    <source>
        <dbReference type="ARBA" id="ARBA00011695"/>
    </source>
</evidence>
<dbReference type="AlphaFoldDB" id="A0A7R9BEC0"/>
<evidence type="ECO:0000313" key="7">
    <source>
        <dbReference type="EMBL" id="CAD7273642.1"/>
    </source>
</evidence>
<dbReference type="GO" id="GO:0006457">
    <property type="term" value="P:protein folding"/>
    <property type="evidence" value="ECO:0007669"/>
    <property type="project" value="UniProtKB-UniRule"/>
</dbReference>
<evidence type="ECO:0000256" key="3">
    <source>
        <dbReference type="ARBA" id="ARBA00023186"/>
    </source>
</evidence>
<evidence type="ECO:0000256" key="5">
    <source>
        <dbReference type="PIRNR" id="PIRNR016477"/>
    </source>
</evidence>
<dbReference type="Proteomes" id="UP000678499">
    <property type="component" value="Unassembled WGS sequence"/>
</dbReference>
<dbReference type="PIRSF" id="PIRSF016477">
    <property type="entry name" value="Prefoldin_subunit_4"/>
    <property type="match status" value="1"/>
</dbReference>
<keyword evidence="8" id="KW-1185">Reference proteome</keyword>
<evidence type="ECO:0000313" key="8">
    <source>
        <dbReference type="Proteomes" id="UP000678499"/>
    </source>
</evidence>